<dbReference type="Pfam" id="PF04096">
    <property type="entry name" value="Nucleoporin2"/>
    <property type="match status" value="1"/>
</dbReference>
<keyword evidence="13" id="KW-1185">Reference proteome</keyword>
<dbReference type="GO" id="GO:0006606">
    <property type="term" value="P:protein import into nucleus"/>
    <property type="evidence" value="ECO:0007669"/>
    <property type="project" value="TreeGrafter"/>
</dbReference>
<dbReference type="GO" id="GO:0006405">
    <property type="term" value="P:RNA export from nucleus"/>
    <property type="evidence" value="ECO:0007669"/>
    <property type="project" value="TreeGrafter"/>
</dbReference>
<feature type="compositionally biased region" description="Low complexity" evidence="10">
    <location>
        <begin position="539"/>
        <end position="571"/>
    </location>
</feature>
<dbReference type="GO" id="GO:0000973">
    <property type="term" value="P:post-transcriptional tethering of RNA polymerase II gene DNA at nuclear periphery"/>
    <property type="evidence" value="ECO:0007669"/>
    <property type="project" value="TreeGrafter"/>
</dbReference>
<evidence type="ECO:0000256" key="3">
    <source>
        <dbReference type="ARBA" id="ARBA00022448"/>
    </source>
</evidence>
<dbReference type="FunCoup" id="W2S588">
    <property type="interactions" value="720"/>
</dbReference>
<dbReference type="PROSITE" id="PS51434">
    <property type="entry name" value="NUP_C"/>
    <property type="match status" value="1"/>
</dbReference>
<feature type="region of interest" description="Disordered" evidence="10">
    <location>
        <begin position="1119"/>
        <end position="1173"/>
    </location>
</feature>
<dbReference type="InterPro" id="IPR007230">
    <property type="entry name" value="Nup98_auto-Pept-S59_dom"/>
</dbReference>
<dbReference type="Gene3D" id="1.10.10.2360">
    <property type="match status" value="1"/>
</dbReference>
<feature type="compositionally biased region" description="Low complexity" evidence="10">
    <location>
        <begin position="352"/>
        <end position="362"/>
    </location>
</feature>
<feature type="compositionally biased region" description="Low complexity" evidence="10">
    <location>
        <begin position="159"/>
        <end position="168"/>
    </location>
</feature>
<keyword evidence="7" id="KW-0811">Translocation</keyword>
<dbReference type="PANTHER" id="PTHR23198">
    <property type="entry name" value="NUCLEOPORIN"/>
    <property type="match status" value="1"/>
</dbReference>
<feature type="compositionally biased region" description="Polar residues" evidence="10">
    <location>
        <begin position="857"/>
        <end position="874"/>
    </location>
</feature>
<protein>
    <recommendedName>
        <fullName evidence="11">Peptidase S59 domain-containing protein</fullName>
    </recommendedName>
</protein>
<dbReference type="Pfam" id="PF13634">
    <property type="entry name" value="Nucleoporin_FG"/>
    <property type="match status" value="3"/>
</dbReference>
<keyword evidence="8" id="KW-0906">Nuclear pore complex</keyword>
<dbReference type="VEuPathDB" id="FungiDB:HMPREF1541_02372"/>
<feature type="region of interest" description="Disordered" evidence="10">
    <location>
        <begin position="662"/>
        <end position="686"/>
    </location>
</feature>
<evidence type="ECO:0000256" key="8">
    <source>
        <dbReference type="ARBA" id="ARBA00023132"/>
    </source>
</evidence>
<dbReference type="Gene3D" id="3.30.1610.10">
    <property type="entry name" value="Peptidase S59, nucleoporin"/>
    <property type="match status" value="1"/>
</dbReference>
<dbReference type="InterPro" id="IPR021967">
    <property type="entry name" value="Nup98_C"/>
</dbReference>
<reference evidence="12 13" key="1">
    <citation type="submission" date="2013-03" db="EMBL/GenBank/DDBJ databases">
        <title>The Genome Sequence of Phialophora europaea CBS 101466.</title>
        <authorList>
            <consortium name="The Broad Institute Genomics Platform"/>
            <person name="Cuomo C."/>
            <person name="de Hoog S."/>
            <person name="Gorbushina A."/>
            <person name="Walker B."/>
            <person name="Young S.K."/>
            <person name="Zeng Q."/>
            <person name="Gargeya S."/>
            <person name="Fitzgerald M."/>
            <person name="Haas B."/>
            <person name="Abouelleil A."/>
            <person name="Allen A.W."/>
            <person name="Alvarado L."/>
            <person name="Arachchi H.M."/>
            <person name="Berlin A.M."/>
            <person name="Chapman S.B."/>
            <person name="Gainer-Dewar J."/>
            <person name="Goldberg J."/>
            <person name="Griggs A."/>
            <person name="Gujja S."/>
            <person name="Hansen M."/>
            <person name="Howarth C."/>
            <person name="Imamovic A."/>
            <person name="Ireland A."/>
            <person name="Larimer J."/>
            <person name="McCowan C."/>
            <person name="Murphy C."/>
            <person name="Pearson M."/>
            <person name="Poon T.W."/>
            <person name="Priest M."/>
            <person name="Roberts A."/>
            <person name="Saif S."/>
            <person name="Shea T."/>
            <person name="Sisk P."/>
            <person name="Sykes S."/>
            <person name="Wortman J."/>
            <person name="Nusbaum C."/>
            <person name="Birren B."/>
        </authorList>
    </citation>
    <scope>NUCLEOTIDE SEQUENCE [LARGE SCALE GENOMIC DNA]</scope>
    <source>
        <strain evidence="12 13">CBS 101466</strain>
    </source>
</reference>
<dbReference type="STRING" id="1220924.W2S588"/>
<feature type="compositionally biased region" description="Acidic residues" evidence="10">
    <location>
        <begin position="1133"/>
        <end position="1142"/>
    </location>
</feature>
<feature type="compositionally biased region" description="Low complexity" evidence="10">
    <location>
        <begin position="292"/>
        <end position="309"/>
    </location>
</feature>
<dbReference type="InterPro" id="IPR037665">
    <property type="entry name" value="Nucleoporin_S59-like"/>
</dbReference>
<feature type="compositionally biased region" description="Low complexity" evidence="10">
    <location>
        <begin position="387"/>
        <end position="410"/>
    </location>
</feature>
<evidence type="ECO:0000256" key="2">
    <source>
        <dbReference type="ARBA" id="ARBA00008926"/>
    </source>
</evidence>
<name>W2S588_CYPE1</name>
<evidence type="ECO:0000256" key="10">
    <source>
        <dbReference type="SAM" id="MobiDB-lite"/>
    </source>
</evidence>
<dbReference type="InterPro" id="IPR025574">
    <property type="entry name" value="Nucleoporin_FG_rpt"/>
</dbReference>
<dbReference type="Pfam" id="PF12110">
    <property type="entry name" value="Nup96"/>
    <property type="match status" value="1"/>
</dbReference>
<dbReference type="GeneID" id="19969711"/>
<sequence>MSFGGGGSGFSFGASNNQPSTFGGFGNSSNNNTSTFGATSNSGGFGNNTTSSNPFGGGATGSGGNTFGANTGGFGTSSNTGGGLFGNKTGGTGLFGSTTNTASGGGLFGNTPTNTNTSTGFGSSTGGFGTSTNNNAFGSNSNTGFGGFGNTANKPAFGSSSSGGTTLFGQGGSGTTGGFGSSGNAFGGSGTALGQNVPPSQGTAVVPFAPTTEKDPQGTTQNFQSINFMEPYQKYSFEELRLADYNAGRRFGNGTGQPAGGFGTSSTFGGFGANNTSTGGFGSNTQTNNPFGSNTASTGGFGSNSSSTLGTGGLFGQNKPAGGGLFGQQQSSGTSTGGLFGTANNNTSSNPFSANTTSTGFGSNTGGGGLFGSNSTQQQTKPGGLFGNTSTTTSTPGFSFGNNNNQQQSGSTGGGLFGNNQQSSGGGLFGNNNTANQQQKPAGGLFGSSTGGGFGNNSTAQTSGGLFGTSSNTGGGLFGNNNASTTGTTGGVFGNTQSNSTGGGGLFGNSAANNQSKPGGLFGNSTFGNNQQQGGGLFGNNNQQPSTGSGLFNTNNNTNNNAAGGFSFGGSQNKPAGGSMFGNLSTNNTQGGGLFNTSTGGNSMFGNSMGQTQQAQQQSDVKHASLLDTNPYGQSSIWTGLPAPTEQNSQPLVTVLTATQKLKESQSKPPPNLRLNQSRYMTPPRRGGYGFTYSTYGTPNSAASTPGGNSLSTSMYGSRFTGGSFGRSLGKSASISNMRSYYSDGESVLAPGAFTPSSSRYSSGSIRRLTIDRSIRDDLFSRPALPAPSASVQPSPTSKVTNGTNSSHVPEVTQEAVGSKLKKRVSFDKETTGGENGELNGNTGAVIPVDDDAATVSPNGTISPVEQAPNNGLTTVPEDRESEHAPAPRATKDKTDPQPGEYWMKPTMVEIARMSRDQAANYKGLQVGRTGCGYVTFDGAVDLKSLPPQDELFDTIINIGVRSITVYPESSTKPPRGKGLNVPSTLRIENSWPRARGKPEALASGPAFDKHIKRLKNIHNTEFVSYDINTGVWVFKVQHYTRYGLDYDDDDEDDFQSSQLSAPPESIKAPGSSVMEIDSDYTSEFGEDDTFQGKQLMTVPGGFGKRSAIDDVDESIVRSIEHDSPGSEQSTFSEDDDSDDEVTGMAGAYPAPSGLDLESPNKPELIPGTPGRPLLDIDLDGDWAEQLQRTISPRKQNRDALREVQSKVLLDREFSPMKPGTIGKKGFRTSIDVMNAIFDKRGTQTGSTGFEFPYAKRAKTFDPNDHDMTDADKSWHASFKPSFTPVGKLILKSNSAASGNELWKGVPIARSHNRTITAMGLKPQEPLNIVDLMEHASIELTENGVPEISYTPLPFNVYATSLSPAASANEVQLYELLHVLFDNFEDSHNAGLDEIQREDFADRIRKERLSSFLSAAISQVDTADLTVLEQRNPLEAALRHLARGDADKSSDVLYKSRNPTLALLVAQGPNVDQAFQASITEQISNWREQSALSEMDLNVRALYELLAGNTTVSRGIDSTVEHKAVTFSISSLLGLNWLNMFALSLWFGPLKTSPVSDIIADFASQLSSGAESASPLGPTGAEDPLWVVLKLYASVYGNARCPTFPQALSALSTLGTFNSLALFRAYNIITSALPVDIQIDVDDDVANQLASDLSFELEAKADVPAALLALLHLTSSESRATAVVELLLRNAARLPLPPTQGEAASAEWSLLTQHLAVPPEWLYQALAQLRRAEGDAEEELRFLILADEREQAHECLVQRVAPVHVVDEDWEGLKTALALFAKGSAPDGWRDGGAVFEDFLALVTGMAKTDEEKAQVLRRLTHSLAAMDRELGGGRSGSDEGVEDVRRRVSVREMTRVVAAEGTVEVKELLDLPITREVKGQLGSMLAGEYYRKVMAGRG</sequence>
<accession>W2S588</accession>
<dbReference type="InParanoid" id="W2S588"/>
<keyword evidence="6" id="KW-0653">Protein transport</keyword>
<evidence type="ECO:0000256" key="1">
    <source>
        <dbReference type="ARBA" id="ARBA00004567"/>
    </source>
</evidence>
<evidence type="ECO:0000256" key="6">
    <source>
        <dbReference type="ARBA" id="ARBA00022927"/>
    </source>
</evidence>
<dbReference type="InterPro" id="IPR036903">
    <property type="entry name" value="Nup98_auto-Pept-S59_dom_sf"/>
</dbReference>
<feature type="region of interest" description="Disordered" evidence="10">
    <location>
        <begin position="781"/>
        <end position="844"/>
    </location>
</feature>
<dbReference type="eggNOG" id="KOG0845">
    <property type="taxonomic scope" value="Eukaryota"/>
</dbReference>
<dbReference type="GO" id="GO:0003723">
    <property type="term" value="F:RNA binding"/>
    <property type="evidence" value="ECO:0007669"/>
    <property type="project" value="TreeGrafter"/>
</dbReference>
<feature type="compositionally biased region" description="Polar residues" evidence="10">
    <location>
        <begin position="192"/>
        <end position="203"/>
    </location>
</feature>
<dbReference type="GO" id="GO:0008139">
    <property type="term" value="F:nuclear localization sequence binding"/>
    <property type="evidence" value="ECO:0007669"/>
    <property type="project" value="TreeGrafter"/>
</dbReference>
<dbReference type="PANTHER" id="PTHR23198:SF6">
    <property type="entry name" value="NUCLEAR PORE COMPLEX PROTEIN NUP98-NUP96"/>
    <property type="match status" value="1"/>
</dbReference>
<dbReference type="GO" id="GO:0017056">
    <property type="term" value="F:structural constituent of nuclear pore"/>
    <property type="evidence" value="ECO:0007669"/>
    <property type="project" value="InterPro"/>
</dbReference>
<dbReference type="GO" id="GO:0034398">
    <property type="term" value="P:telomere tethering at nuclear periphery"/>
    <property type="evidence" value="ECO:0007669"/>
    <property type="project" value="TreeGrafter"/>
</dbReference>
<feature type="region of interest" description="Disordered" evidence="10">
    <location>
        <begin position="286"/>
        <end position="468"/>
    </location>
</feature>
<feature type="compositionally biased region" description="Low complexity" evidence="10">
    <location>
        <begin position="33"/>
        <end position="53"/>
    </location>
</feature>
<evidence type="ECO:0000259" key="11">
    <source>
        <dbReference type="PROSITE" id="PS51434"/>
    </source>
</evidence>
<dbReference type="OrthoDB" id="1706066at2759"/>
<dbReference type="GO" id="GO:0051028">
    <property type="term" value="P:mRNA transport"/>
    <property type="evidence" value="ECO:0007669"/>
    <property type="project" value="UniProtKB-KW"/>
</dbReference>
<feature type="region of interest" description="Disordered" evidence="10">
    <location>
        <begin position="857"/>
        <end position="902"/>
    </location>
</feature>
<feature type="compositionally biased region" description="Gly residues" evidence="10">
    <location>
        <begin position="55"/>
        <end position="64"/>
    </location>
</feature>
<feature type="compositionally biased region" description="Low complexity" evidence="10">
    <location>
        <begin position="109"/>
        <end position="122"/>
    </location>
</feature>
<feature type="domain" description="Peptidase S59" evidence="11">
    <location>
        <begin position="899"/>
        <end position="1040"/>
    </location>
</feature>
<evidence type="ECO:0000313" key="13">
    <source>
        <dbReference type="Proteomes" id="UP000030752"/>
    </source>
</evidence>
<feature type="compositionally biased region" description="Polar residues" evidence="10">
    <location>
        <begin position="430"/>
        <end position="440"/>
    </location>
</feature>
<proteinExistence type="inferred from homology"/>
<dbReference type="SUPFAM" id="SSF82215">
    <property type="entry name" value="C-terminal autoproteolytic domain of nucleoporin nup98"/>
    <property type="match status" value="1"/>
</dbReference>
<dbReference type="RefSeq" id="XP_008714949.1">
    <property type="nucleotide sequence ID" value="XM_008716727.1"/>
</dbReference>
<dbReference type="Proteomes" id="UP000030752">
    <property type="component" value="Unassembled WGS sequence"/>
</dbReference>
<dbReference type="GO" id="GO:0044614">
    <property type="term" value="C:nuclear pore cytoplasmic filaments"/>
    <property type="evidence" value="ECO:0007669"/>
    <property type="project" value="TreeGrafter"/>
</dbReference>
<keyword evidence="3" id="KW-0813">Transport</keyword>
<evidence type="ECO:0000256" key="7">
    <source>
        <dbReference type="ARBA" id="ARBA00023010"/>
    </source>
</evidence>
<evidence type="ECO:0000256" key="5">
    <source>
        <dbReference type="ARBA" id="ARBA00022816"/>
    </source>
</evidence>
<organism evidence="12 13">
    <name type="scientific">Cyphellophora europaea (strain CBS 101466)</name>
    <name type="common">Phialophora europaea</name>
    <dbReference type="NCBI Taxonomy" id="1220924"/>
    <lineage>
        <taxon>Eukaryota</taxon>
        <taxon>Fungi</taxon>
        <taxon>Dikarya</taxon>
        <taxon>Ascomycota</taxon>
        <taxon>Pezizomycotina</taxon>
        <taxon>Eurotiomycetes</taxon>
        <taxon>Chaetothyriomycetidae</taxon>
        <taxon>Chaetothyriales</taxon>
        <taxon>Cyphellophoraceae</taxon>
        <taxon>Cyphellophora</taxon>
    </lineage>
</organism>
<keyword evidence="4" id="KW-0068">Autocatalytic cleavage</keyword>
<comment type="similarity">
    <text evidence="2">Belongs to the nucleoporin GLFG family.</text>
</comment>
<dbReference type="EMBL" id="KB822718">
    <property type="protein sequence ID" value="ETN43213.1"/>
    <property type="molecule type" value="Genomic_DNA"/>
</dbReference>
<feature type="compositionally biased region" description="Polar residues" evidence="10">
    <location>
        <begin position="582"/>
        <end position="610"/>
    </location>
</feature>
<feature type="compositionally biased region" description="Gly residues" evidence="10">
    <location>
        <begin position="169"/>
        <end position="191"/>
    </location>
</feature>
<feature type="region of interest" description="Disordered" evidence="10">
    <location>
        <begin position="33"/>
        <end position="64"/>
    </location>
</feature>
<evidence type="ECO:0000256" key="9">
    <source>
        <dbReference type="ARBA" id="ARBA00023242"/>
    </source>
</evidence>
<evidence type="ECO:0000256" key="4">
    <source>
        <dbReference type="ARBA" id="ARBA00022813"/>
    </source>
</evidence>
<evidence type="ECO:0000313" key="12">
    <source>
        <dbReference type="EMBL" id="ETN43213.1"/>
    </source>
</evidence>
<dbReference type="Gene3D" id="1.25.40.690">
    <property type="match status" value="1"/>
</dbReference>
<feature type="region of interest" description="Disordered" evidence="10">
    <location>
        <begin position="159"/>
        <end position="205"/>
    </location>
</feature>
<keyword evidence="5" id="KW-0509">mRNA transport</keyword>
<feature type="region of interest" description="Disordered" evidence="10">
    <location>
        <begin position="488"/>
        <end position="621"/>
    </location>
</feature>
<feature type="compositionally biased region" description="Gly residues" evidence="10">
    <location>
        <begin position="444"/>
        <end position="455"/>
    </location>
</feature>
<comment type="subcellular location">
    <subcellularLocation>
        <location evidence="1">Nucleus</location>
        <location evidence="1">Nuclear pore complex</location>
    </subcellularLocation>
</comment>
<gene>
    <name evidence="12" type="ORF">HMPREF1541_02372</name>
</gene>
<feature type="compositionally biased region" description="Polar residues" evidence="10">
    <location>
        <begin position="790"/>
        <end position="808"/>
    </location>
</feature>
<dbReference type="HOGENOM" id="CLU_002330_0_0_1"/>
<feature type="region of interest" description="Disordered" evidence="10">
    <location>
        <begin position="1050"/>
        <end position="1072"/>
    </location>
</feature>
<feature type="region of interest" description="Disordered" evidence="10">
    <location>
        <begin position="105"/>
        <end position="126"/>
    </location>
</feature>
<dbReference type="FunFam" id="1.10.10.2360:FF:000001">
    <property type="entry name" value="Nuclear pore complex protein Nup98-Nup96"/>
    <property type="match status" value="1"/>
</dbReference>
<feature type="compositionally biased region" description="Basic and acidic residues" evidence="10">
    <location>
        <begin position="877"/>
        <end position="896"/>
    </location>
</feature>
<feature type="compositionally biased region" description="Gly residues" evidence="10">
    <location>
        <begin position="310"/>
        <end position="326"/>
    </location>
</feature>
<keyword evidence="9" id="KW-0539">Nucleus</keyword>